<evidence type="ECO:0008006" key="4">
    <source>
        <dbReference type="Google" id="ProtNLM"/>
    </source>
</evidence>
<evidence type="ECO:0000313" key="3">
    <source>
        <dbReference type="Proteomes" id="UP001210978"/>
    </source>
</evidence>
<feature type="signal peptide" evidence="1">
    <location>
        <begin position="1"/>
        <end position="20"/>
    </location>
</feature>
<keyword evidence="3" id="KW-1185">Reference proteome</keyword>
<evidence type="ECO:0000313" key="2">
    <source>
        <dbReference type="EMBL" id="WBV59227.1"/>
    </source>
</evidence>
<reference evidence="2 3" key="1">
    <citation type="submission" date="2023-01" db="EMBL/GenBank/DDBJ databases">
        <title>Complete genome of Chryseobacterium camelliae VAN22-5A.</title>
        <authorList>
            <person name="Zong G."/>
            <person name="Cao G."/>
        </authorList>
    </citation>
    <scope>NUCLEOTIDE SEQUENCE [LARGE SCALE GENOMIC DNA]</scope>
    <source>
        <strain evidence="2 3">VAN22-5A</strain>
    </source>
</reference>
<proteinExistence type="predicted"/>
<dbReference type="EMBL" id="CP115859">
    <property type="protein sequence ID" value="WBV59227.1"/>
    <property type="molecule type" value="Genomic_DNA"/>
</dbReference>
<feature type="chain" id="PRO_5045111546" description="Sensory transduction regulator" evidence="1">
    <location>
        <begin position="21"/>
        <end position="158"/>
    </location>
</feature>
<protein>
    <recommendedName>
        <fullName evidence="4">Sensory transduction regulator</fullName>
    </recommendedName>
</protein>
<sequence>MKTRFLILLLVVFFTNLLTAQTLVKPTDFKFSDIASYLKGKGYTILEETPGYIELKTKNNADIFLDIDAKKQAIYYSTNILTTTTASRDKIQSYVEKANNDIPILKAIYVEEKKKVMFEYCFWIKYGFTYETFEHSLSEFALYVDDALGLDKEQQILQ</sequence>
<dbReference type="Proteomes" id="UP001210978">
    <property type="component" value="Chromosome"/>
</dbReference>
<accession>A0ABY7QHZ4</accession>
<organism evidence="2 3">
    <name type="scientific">Chryseobacterium camelliae</name>
    <dbReference type="NCBI Taxonomy" id="1265445"/>
    <lineage>
        <taxon>Bacteria</taxon>
        <taxon>Pseudomonadati</taxon>
        <taxon>Bacteroidota</taxon>
        <taxon>Flavobacteriia</taxon>
        <taxon>Flavobacteriales</taxon>
        <taxon>Weeksellaceae</taxon>
        <taxon>Chryseobacterium group</taxon>
        <taxon>Chryseobacterium</taxon>
    </lineage>
</organism>
<keyword evidence="1" id="KW-0732">Signal</keyword>
<evidence type="ECO:0000256" key="1">
    <source>
        <dbReference type="SAM" id="SignalP"/>
    </source>
</evidence>
<name>A0ABY7QHZ4_9FLAO</name>
<dbReference type="RefSeq" id="WP_271147627.1">
    <property type="nucleotide sequence ID" value="NZ_CP115859.1"/>
</dbReference>
<gene>
    <name evidence="2" type="ORF">PFY12_09150</name>
</gene>